<evidence type="ECO:0000256" key="11">
    <source>
        <dbReference type="ARBA" id="ARBA00023033"/>
    </source>
</evidence>
<evidence type="ECO:0000256" key="1">
    <source>
        <dbReference type="ARBA" id="ARBA00001971"/>
    </source>
</evidence>
<dbReference type="GO" id="GO:0004497">
    <property type="term" value="F:monooxygenase activity"/>
    <property type="evidence" value="ECO:0007669"/>
    <property type="project" value="UniProtKB-KW"/>
</dbReference>
<accession>A0A8H5G5H5</accession>
<comment type="pathway">
    <text evidence="3">Secondary metabolite biosynthesis; terpenoid biosynthesis.</text>
</comment>
<keyword evidence="7 13" id="KW-0479">Metal-binding</keyword>
<comment type="subcellular location">
    <subcellularLocation>
        <location evidence="2">Membrane</location>
    </subcellularLocation>
</comment>
<keyword evidence="8 15" id="KW-1133">Transmembrane helix</keyword>
<evidence type="ECO:0000256" key="2">
    <source>
        <dbReference type="ARBA" id="ARBA00004370"/>
    </source>
</evidence>
<evidence type="ECO:0000256" key="4">
    <source>
        <dbReference type="ARBA" id="ARBA00010617"/>
    </source>
</evidence>
<evidence type="ECO:0000256" key="15">
    <source>
        <dbReference type="SAM" id="Phobius"/>
    </source>
</evidence>
<dbReference type="Proteomes" id="UP000559256">
    <property type="component" value="Unassembled WGS sequence"/>
</dbReference>
<name>A0A8H5G5H5_9AGAR</name>
<dbReference type="PROSITE" id="PS00086">
    <property type="entry name" value="CYTOCHROME_P450"/>
    <property type="match status" value="1"/>
</dbReference>
<proteinExistence type="inferred from homology"/>
<dbReference type="PANTHER" id="PTHR24305:SF166">
    <property type="entry name" value="CYTOCHROME P450 12A4, MITOCHONDRIAL-RELATED"/>
    <property type="match status" value="1"/>
</dbReference>
<feature type="binding site" description="axial binding residue" evidence="13">
    <location>
        <position position="489"/>
    </location>
    <ligand>
        <name>heme</name>
        <dbReference type="ChEBI" id="CHEBI:30413"/>
    </ligand>
    <ligandPart>
        <name>Fe</name>
        <dbReference type="ChEBI" id="CHEBI:18248"/>
    </ligandPart>
</feature>
<dbReference type="Gene3D" id="1.10.630.10">
    <property type="entry name" value="Cytochrome P450"/>
    <property type="match status" value="1"/>
</dbReference>
<protein>
    <recommendedName>
        <fullName evidence="18">Cytochrome P450</fullName>
    </recommendedName>
</protein>
<evidence type="ECO:0000313" key="17">
    <source>
        <dbReference type="Proteomes" id="UP000559256"/>
    </source>
</evidence>
<evidence type="ECO:0008006" key="18">
    <source>
        <dbReference type="Google" id="ProtNLM"/>
    </source>
</evidence>
<evidence type="ECO:0000256" key="14">
    <source>
        <dbReference type="RuleBase" id="RU000461"/>
    </source>
</evidence>
<dbReference type="GO" id="GO:0020037">
    <property type="term" value="F:heme binding"/>
    <property type="evidence" value="ECO:0007669"/>
    <property type="project" value="InterPro"/>
</dbReference>
<dbReference type="InterPro" id="IPR017972">
    <property type="entry name" value="Cyt_P450_CS"/>
</dbReference>
<dbReference type="OrthoDB" id="1470350at2759"/>
<evidence type="ECO:0000256" key="6">
    <source>
        <dbReference type="ARBA" id="ARBA00022692"/>
    </source>
</evidence>
<comment type="cofactor">
    <cofactor evidence="1 13">
        <name>heme</name>
        <dbReference type="ChEBI" id="CHEBI:30413"/>
    </cofactor>
</comment>
<keyword evidence="10 13" id="KW-0408">Iron</keyword>
<dbReference type="PANTHER" id="PTHR24305">
    <property type="entry name" value="CYTOCHROME P450"/>
    <property type="match status" value="1"/>
</dbReference>
<sequence length="552" mass="62249">MLDSYTWVQILGTLLSAWVFYAVLTKLNGILSAFEDLSDCPGRGLLWIHPSHPMSQLTAVIYPFKGWIGHYYGNFAMYAKYRSACISSVLVPKGIPIFWVADAQSIQIVSTDKTAFDKEMGFVMYRKGRGPNMIASQTAEWKRHRVISNPAFSESLNAVVWQETARGVAGWLTEKDPGTDSEFPIQTFPSFSKLALSIFGCAGFGLAEGSTDQDKLLKILRAALQNGVIRAIIPDWIFSLTNKVYIPVISPYLRETLRVYDDLERMSMEVASNARADVVGKSKVMGASGALLRNLVKANLDVYDNEKVEGDRIGNALTDRELISDMFMFFAAGYETTANTMSFICAVLALYPGIQQKVFEETKSIWPNGPPTDVDEADYKQTFPSLIYCAAVFRETLRLYPIVSRLGRVAIKDTVLRSYRLSASDELEPFDVRIKKGREVVLDFAAVHRNPVYWGTDAEEFKPERFIDTDSYRWPRDAFLAFSAGHRNCIGQKFALAEGVCILAHIARGYQILVPKHLRDQSFEEQKTHMLKWRPFITNSVINPEVVFCRRS</sequence>
<evidence type="ECO:0000256" key="7">
    <source>
        <dbReference type="ARBA" id="ARBA00022723"/>
    </source>
</evidence>
<comment type="similarity">
    <text evidence="4 14">Belongs to the cytochrome P450 family.</text>
</comment>
<dbReference type="AlphaFoldDB" id="A0A8H5G5H5"/>
<organism evidence="16 17">
    <name type="scientific">Tetrapyrgos nigripes</name>
    <dbReference type="NCBI Taxonomy" id="182062"/>
    <lineage>
        <taxon>Eukaryota</taxon>
        <taxon>Fungi</taxon>
        <taxon>Dikarya</taxon>
        <taxon>Basidiomycota</taxon>
        <taxon>Agaricomycotina</taxon>
        <taxon>Agaricomycetes</taxon>
        <taxon>Agaricomycetidae</taxon>
        <taxon>Agaricales</taxon>
        <taxon>Marasmiineae</taxon>
        <taxon>Marasmiaceae</taxon>
        <taxon>Tetrapyrgos</taxon>
    </lineage>
</organism>
<keyword evidence="17" id="KW-1185">Reference proteome</keyword>
<keyword evidence="12 15" id="KW-0472">Membrane</keyword>
<dbReference type="GO" id="GO:0016705">
    <property type="term" value="F:oxidoreductase activity, acting on paired donors, with incorporation or reduction of molecular oxygen"/>
    <property type="evidence" value="ECO:0007669"/>
    <property type="project" value="InterPro"/>
</dbReference>
<evidence type="ECO:0000256" key="5">
    <source>
        <dbReference type="ARBA" id="ARBA00022617"/>
    </source>
</evidence>
<dbReference type="SUPFAM" id="SSF48264">
    <property type="entry name" value="Cytochrome P450"/>
    <property type="match status" value="1"/>
</dbReference>
<keyword evidence="5 13" id="KW-0349">Heme</keyword>
<keyword evidence="9 14" id="KW-0560">Oxidoreductase</keyword>
<dbReference type="PRINTS" id="PR00463">
    <property type="entry name" value="EP450I"/>
</dbReference>
<dbReference type="EMBL" id="JAACJM010000048">
    <property type="protein sequence ID" value="KAF5358819.1"/>
    <property type="molecule type" value="Genomic_DNA"/>
</dbReference>
<evidence type="ECO:0000256" key="12">
    <source>
        <dbReference type="ARBA" id="ARBA00023136"/>
    </source>
</evidence>
<dbReference type="PRINTS" id="PR00385">
    <property type="entry name" value="P450"/>
</dbReference>
<comment type="caution">
    <text evidence="16">The sequence shown here is derived from an EMBL/GenBank/DDBJ whole genome shotgun (WGS) entry which is preliminary data.</text>
</comment>
<dbReference type="Pfam" id="PF00067">
    <property type="entry name" value="p450"/>
    <property type="match status" value="1"/>
</dbReference>
<evidence type="ECO:0000256" key="3">
    <source>
        <dbReference type="ARBA" id="ARBA00004721"/>
    </source>
</evidence>
<evidence type="ECO:0000256" key="13">
    <source>
        <dbReference type="PIRSR" id="PIRSR602401-1"/>
    </source>
</evidence>
<dbReference type="InterPro" id="IPR001128">
    <property type="entry name" value="Cyt_P450"/>
</dbReference>
<reference evidence="16 17" key="1">
    <citation type="journal article" date="2020" name="ISME J.">
        <title>Uncovering the hidden diversity of litter-decomposition mechanisms in mushroom-forming fungi.</title>
        <authorList>
            <person name="Floudas D."/>
            <person name="Bentzer J."/>
            <person name="Ahren D."/>
            <person name="Johansson T."/>
            <person name="Persson P."/>
            <person name="Tunlid A."/>
        </authorList>
    </citation>
    <scope>NUCLEOTIDE SEQUENCE [LARGE SCALE GENOMIC DNA]</scope>
    <source>
        <strain evidence="16 17">CBS 291.85</strain>
    </source>
</reference>
<keyword evidence="11 14" id="KW-0503">Monooxygenase</keyword>
<dbReference type="GO" id="GO:0005506">
    <property type="term" value="F:iron ion binding"/>
    <property type="evidence" value="ECO:0007669"/>
    <property type="project" value="InterPro"/>
</dbReference>
<evidence type="ECO:0000256" key="9">
    <source>
        <dbReference type="ARBA" id="ARBA00023002"/>
    </source>
</evidence>
<evidence type="ECO:0000256" key="10">
    <source>
        <dbReference type="ARBA" id="ARBA00023004"/>
    </source>
</evidence>
<dbReference type="InterPro" id="IPR036396">
    <property type="entry name" value="Cyt_P450_sf"/>
</dbReference>
<evidence type="ECO:0000313" key="16">
    <source>
        <dbReference type="EMBL" id="KAF5358819.1"/>
    </source>
</evidence>
<dbReference type="GO" id="GO:0016020">
    <property type="term" value="C:membrane"/>
    <property type="evidence" value="ECO:0007669"/>
    <property type="project" value="UniProtKB-SubCell"/>
</dbReference>
<feature type="transmembrane region" description="Helical" evidence="15">
    <location>
        <begin position="6"/>
        <end position="24"/>
    </location>
</feature>
<evidence type="ECO:0000256" key="8">
    <source>
        <dbReference type="ARBA" id="ARBA00022989"/>
    </source>
</evidence>
<gene>
    <name evidence="16" type="ORF">D9758_008564</name>
</gene>
<dbReference type="InterPro" id="IPR002401">
    <property type="entry name" value="Cyt_P450_E_grp-I"/>
</dbReference>
<keyword evidence="6 15" id="KW-0812">Transmembrane</keyword>
<dbReference type="InterPro" id="IPR050121">
    <property type="entry name" value="Cytochrome_P450_monoxygenase"/>
</dbReference>